<sequence length="126" mass="14584">MWTSTIMRLIFFHSGDLKSHIMIKFVPAQEEVKTMKTVVIEGKDLLFTLFKLAFYIWIGMWNVRILLVAVKMVIAVGVYSTYFAVILVSVYGIYSAFRGLKKTVAKTIRRWLFEGDSAAQLPRQRK</sequence>
<evidence type="ECO:0000256" key="1">
    <source>
        <dbReference type="SAM" id="Phobius"/>
    </source>
</evidence>
<keyword evidence="1" id="KW-0812">Transmembrane</keyword>
<feature type="transmembrane region" description="Helical" evidence="1">
    <location>
        <begin position="73"/>
        <end position="94"/>
    </location>
</feature>
<keyword evidence="1" id="KW-1133">Transmembrane helix</keyword>
<proteinExistence type="predicted"/>
<protein>
    <submittedName>
        <fullName evidence="2">Uncharacterized protein</fullName>
    </submittedName>
</protein>
<name>A0A8S5TPN7_9CAUD</name>
<dbReference type="EMBL" id="BK032874">
    <property type="protein sequence ID" value="DAF65117.1"/>
    <property type="molecule type" value="Genomic_DNA"/>
</dbReference>
<organism evidence="2">
    <name type="scientific">Siphoviridae sp. ct03815</name>
    <dbReference type="NCBI Taxonomy" id="2827759"/>
    <lineage>
        <taxon>Viruses</taxon>
        <taxon>Duplodnaviria</taxon>
        <taxon>Heunggongvirae</taxon>
        <taxon>Uroviricota</taxon>
        <taxon>Caudoviricetes</taxon>
    </lineage>
</organism>
<evidence type="ECO:0000313" key="2">
    <source>
        <dbReference type="EMBL" id="DAF65117.1"/>
    </source>
</evidence>
<keyword evidence="1" id="KW-0472">Membrane</keyword>
<feature type="transmembrane region" description="Helical" evidence="1">
    <location>
        <begin position="45"/>
        <end position="67"/>
    </location>
</feature>
<reference evidence="2" key="1">
    <citation type="journal article" date="2021" name="Proc. Natl. Acad. Sci. U.S.A.">
        <title>A Catalog of Tens of Thousands of Viruses from Human Metagenomes Reveals Hidden Associations with Chronic Diseases.</title>
        <authorList>
            <person name="Tisza M.J."/>
            <person name="Buck C.B."/>
        </authorList>
    </citation>
    <scope>NUCLEOTIDE SEQUENCE</scope>
    <source>
        <strain evidence="2">Ct03815</strain>
    </source>
</reference>
<accession>A0A8S5TPN7</accession>